<sequence>MASDNRAPSMAGTCARHVVGILFALSLTLNNRAVGYKEVSCAITLEGANCIGPALRLKGQSIGFVGVEVYSSLRPRLRTDKRRCEAY</sequence>
<feature type="signal peptide" evidence="1">
    <location>
        <begin position="1"/>
        <end position="35"/>
    </location>
</feature>
<evidence type="ECO:0000313" key="3">
    <source>
        <dbReference type="EMBL" id="CAD6210841.1"/>
    </source>
</evidence>
<keyword evidence="1" id="KW-0732">Signal</keyword>
<dbReference type="Proteomes" id="UP000604825">
    <property type="component" value="Unassembled WGS sequence"/>
</dbReference>
<organism evidence="3 4">
    <name type="scientific">Miscanthus lutarioriparius</name>
    <dbReference type="NCBI Taxonomy" id="422564"/>
    <lineage>
        <taxon>Eukaryota</taxon>
        <taxon>Viridiplantae</taxon>
        <taxon>Streptophyta</taxon>
        <taxon>Embryophyta</taxon>
        <taxon>Tracheophyta</taxon>
        <taxon>Spermatophyta</taxon>
        <taxon>Magnoliopsida</taxon>
        <taxon>Liliopsida</taxon>
        <taxon>Poales</taxon>
        <taxon>Poaceae</taxon>
        <taxon>PACMAD clade</taxon>
        <taxon>Panicoideae</taxon>
        <taxon>Andropogonodae</taxon>
        <taxon>Andropogoneae</taxon>
        <taxon>Saccharinae</taxon>
        <taxon>Miscanthus</taxon>
    </lineage>
</organism>
<accession>A0A811MUP8</accession>
<proteinExistence type="predicted"/>
<name>A0A811MUP8_9POAL</name>
<dbReference type="EMBL" id="CAJGYO010000002">
    <property type="protein sequence ID" value="CAD6210804.1"/>
    <property type="molecule type" value="Genomic_DNA"/>
</dbReference>
<comment type="caution">
    <text evidence="3">The sequence shown here is derived from an EMBL/GenBank/DDBJ whole genome shotgun (WGS) entry which is preliminary data.</text>
</comment>
<dbReference type="EMBL" id="CAJGYO010000002">
    <property type="protein sequence ID" value="CAD6210841.1"/>
    <property type="molecule type" value="Genomic_DNA"/>
</dbReference>
<evidence type="ECO:0000313" key="4">
    <source>
        <dbReference type="Proteomes" id="UP000604825"/>
    </source>
</evidence>
<dbReference type="AlphaFoldDB" id="A0A811MUP8"/>
<evidence type="ECO:0000256" key="1">
    <source>
        <dbReference type="SAM" id="SignalP"/>
    </source>
</evidence>
<protein>
    <submittedName>
        <fullName evidence="3">Uncharacterized protein</fullName>
    </submittedName>
</protein>
<keyword evidence="4" id="KW-1185">Reference proteome</keyword>
<reference evidence="3" key="1">
    <citation type="submission" date="2020-10" db="EMBL/GenBank/DDBJ databases">
        <authorList>
            <person name="Han B."/>
            <person name="Lu T."/>
            <person name="Zhao Q."/>
            <person name="Huang X."/>
            <person name="Zhao Y."/>
        </authorList>
    </citation>
    <scope>NUCLEOTIDE SEQUENCE</scope>
</reference>
<evidence type="ECO:0000313" key="2">
    <source>
        <dbReference type="EMBL" id="CAD6210804.1"/>
    </source>
</evidence>
<feature type="chain" id="PRO_5036221515" evidence="1">
    <location>
        <begin position="36"/>
        <end position="87"/>
    </location>
</feature>
<gene>
    <name evidence="2" type="ORF">NCGR_LOCUS6839</name>
    <name evidence="3" type="ORF">NCGR_LOCUS6876</name>
</gene>